<dbReference type="PANTHER" id="PTHR47991">
    <property type="entry name" value="OXOGLUTARATE/IRON-DEPENDENT DIOXYGENASE"/>
    <property type="match status" value="1"/>
</dbReference>
<dbReference type="InterPro" id="IPR050295">
    <property type="entry name" value="Plant_2OG-oxidoreductases"/>
</dbReference>
<dbReference type="InterPro" id="IPR026992">
    <property type="entry name" value="DIOX_N"/>
</dbReference>
<sequence length="385" mass="43447">MVKLLSDGTIYEAVPQNYVMPMEKRPGNVIPAWEAIPVVDLKGGNPNGEELATVVEQIIDAGKEFGFLQVINHGVPENVINEMMRVAEEFFDMPIEEKLPYYSTDLSKLPRLHTSAPGKEHEEVSYWRDCLKLACYPTENFMHTWPEKPRKFREALLVYTMEVRGVALKLLKLICEGLRLDERYFDGELSGGGLVTSVNHYVPCPDPSITLGVPGHCDPNLITILLQGKVNGLQVLYKENWIGVEPIPRAFVVNFGEQLEIITNGMMKSAEHRAVTNKTASRTTIASFIAPTMDSLISPAPALINEKNPPLYRSFLYKEISHGLIDYTNILDEFVASSKCELDELICLHVLLLLLHRKLLHVLLDVKQIVDLFLSFVESFSRLDR</sequence>
<dbReference type="EMBL" id="LR862148">
    <property type="protein sequence ID" value="CAD1830804.1"/>
    <property type="molecule type" value="Genomic_DNA"/>
</dbReference>
<evidence type="ECO:0000256" key="1">
    <source>
        <dbReference type="ARBA" id="ARBA00008056"/>
    </source>
</evidence>
<feature type="domain" description="Fe2OG dioxygenase" evidence="6">
    <location>
        <begin position="192"/>
        <end position="291"/>
    </location>
</feature>
<dbReference type="Pfam" id="PF03171">
    <property type="entry name" value="2OG-FeII_Oxy"/>
    <property type="match status" value="1"/>
</dbReference>
<name>A0A6V7PIZ7_ANACO</name>
<keyword evidence="4 5" id="KW-0408">Iron</keyword>
<evidence type="ECO:0000256" key="5">
    <source>
        <dbReference type="RuleBase" id="RU003682"/>
    </source>
</evidence>
<dbReference type="GO" id="GO:0046872">
    <property type="term" value="F:metal ion binding"/>
    <property type="evidence" value="ECO:0007669"/>
    <property type="project" value="UniProtKB-KW"/>
</dbReference>
<dbReference type="SUPFAM" id="SSF51197">
    <property type="entry name" value="Clavaminate synthase-like"/>
    <property type="match status" value="1"/>
</dbReference>
<dbReference type="Gene3D" id="2.60.120.330">
    <property type="entry name" value="B-lactam Antibiotic, Isopenicillin N Synthase, Chain"/>
    <property type="match status" value="1"/>
</dbReference>
<organism evidence="7">
    <name type="scientific">Ananas comosus var. bracteatus</name>
    <name type="common">red pineapple</name>
    <dbReference type="NCBI Taxonomy" id="296719"/>
    <lineage>
        <taxon>Eukaryota</taxon>
        <taxon>Viridiplantae</taxon>
        <taxon>Streptophyta</taxon>
        <taxon>Embryophyta</taxon>
        <taxon>Tracheophyta</taxon>
        <taxon>Spermatophyta</taxon>
        <taxon>Magnoliopsida</taxon>
        <taxon>Liliopsida</taxon>
        <taxon>Poales</taxon>
        <taxon>Bromeliaceae</taxon>
        <taxon>Bromelioideae</taxon>
        <taxon>Ananas</taxon>
    </lineage>
</organism>
<evidence type="ECO:0000256" key="2">
    <source>
        <dbReference type="ARBA" id="ARBA00022723"/>
    </source>
</evidence>
<protein>
    <recommendedName>
        <fullName evidence="6">Fe2OG dioxygenase domain-containing protein</fullName>
    </recommendedName>
</protein>
<dbReference type="InterPro" id="IPR027443">
    <property type="entry name" value="IPNS-like_sf"/>
</dbReference>
<proteinExistence type="inferred from homology"/>
<evidence type="ECO:0000313" key="7">
    <source>
        <dbReference type="EMBL" id="CAD1830804.1"/>
    </source>
</evidence>
<evidence type="ECO:0000256" key="4">
    <source>
        <dbReference type="ARBA" id="ARBA00023004"/>
    </source>
</evidence>
<dbReference type="AlphaFoldDB" id="A0A6V7PIZ7"/>
<comment type="similarity">
    <text evidence="1 5">Belongs to the iron/ascorbate-dependent oxidoreductase family.</text>
</comment>
<accession>A0A6V7PIZ7</accession>
<gene>
    <name evidence="7" type="ORF">CB5_LOCUS14015</name>
</gene>
<dbReference type="Pfam" id="PF14226">
    <property type="entry name" value="DIOX_N"/>
    <property type="match status" value="1"/>
</dbReference>
<keyword evidence="2 5" id="KW-0479">Metal-binding</keyword>
<keyword evidence="3 5" id="KW-0560">Oxidoreductase</keyword>
<dbReference type="InterPro" id="IPR005123">
    <property type="entry name" value="Oxoglu/Fe-dep_dioxygenase_dom"/>
</dbReference>
<reference evidence="7" key="1">
    <citation type="submission" date="2020-07" db="EMBL/GenBank/DDBJ databases">
        <authorList>
            <person name="Lin J."/>
        </authorList>
    </citation>
    <scope>NUCLEOTIDE SEQUENCE</scope>
</reference>
<dbReference type="GO" id="GO:0016491">
    <property type="term" value="F:oxidoreductase activity"/>
    <property type="evidence" value="ECO:0007669"/>
    <property type="project" value="UniProtKB-KW"/>
</dbReference>
<dbReference type="PROSITE" id="PS51471">
    <property type="entry name" value="FE2OG_OXY"/>
    <property type="match status" value="1"/>
</dbReference>
<evidence type="ECO:0000256" key="3">
    <source>
        <dbReference type="ARBA" id="ARBA00023002"/>
    </source>
</evidence>
<dbReference type="InterPro" id="IPR044861">
    <property type="entry name" value="IPNS-like_FE2OG_OXY"/>
</dbReference>
<evidence type="ECO:0000259" key="6">
    <source>
        <dbReference type="PROSITE" id="PS51471"/>
    </source>
</evidence>